<evidence type="ECO:0000313" key="7">
    <source>
        <dbReference type="Proteomes" id="UP000216857"/>
    </source>
</evidence>
<dbReference type="OrthoDB" id="120290at2"/>
<dbReference type="GO" id="GO:0005737">
    <property type="term" value="C:cytoplasm"/>
    <property type="evidence" value="ECO:0007669"/>
    <property type="project" value="UniProtKB-SubCell"/>
</dbReference>
<dbReference type="NCBIfam" id="NF002293">
    <property type="entry name" value="PRK01220.1"/>
    <property type="match status" value="1"/>
</dbReference>
<comment type="subcellular location">
    <subcellularLocation>
        <location evidence="1">Cytoplasm</location>
    </subcellularLocation>
</comment>
<dbReference type="InterPro" id="IPR009662">
    <property type="entry name" value="Malonate_deCO2ase_dsu"/>
</dbReference>
<evidence type="ECO:0000256" key="5">
    <source>
        <dbReference type="PIRSR" id="PIRSR609662-50"/>
    </source>
</evidence>
<keyword evidence="7" id="KW-1185">Reference proteome</keyword>
<keyword evidence="2" id="KW-0963">Cytoplasm</keyword>
<evidence type="ECO:0000256" key="3">
    <source>
        <dbReference type="ARBA" id="ARBA00022553"/>
    </source>
</evidence>
<keyword evidence="3 5" id="KW-0597">Phosphoprotein</keyword>
<reference evidence="6" key="1">
    <citation type="submission" date="2017-05" db="EMBL/GenBank/DDBJ databases">
        <title>Complete and WGS of Bordetella genogroups.</title>
        <authorList>
            <person name="Spilker T."/>
            <person name="Lipuma J."/>
        </authorList>
    </citation>
    <scope>NUCLEOTIDE SEQUENCE</scope>
    <source>
        <strain evidence="6">AU21707</strain>
    </source>
</reference>
<dbReference type="EMBL" id="NEVJ01000003">
    <property type="protein sequence ID" value="OZI18889.1"/>
    <property type="molecule type" value="Genomic_DNA"/>
</dbReference>
<organism evidence="6 7">
    <name type="scientific">Bordetella genomosp. 9</name>
    <dbReference type="NCBI Taxonomy" id="1416803"/>
    <lineage>
        <taxon>Bacteria</taxon>
        <taxon>Pseudomonadati</taxon>
        <taxon>Pseudomonadota</taxon>
        <taxon>Betaproteobacteria</taxon>
        <taxon>Burkholderiales</taxon>
        <taxon>Alcaligenaceae</taxon>
        <taxon>Bordetella</taxon>
    </lineage>
</organism>
<proteinExistence type="inferred from homology"/>
<dbReference type="InterPro" id="IPR023439">
    <property type="entry name" value="Mal_deCO2ase/Cit_lyase_ACP"/>
</dbReference>
<protein>
    <recommendedName>
        <fullName evidence="4">Malonate decarboxylase acyl carrier protein</fullName>
    </recommendedName>
</protein>
<dbReference type="Pfam" id="PF06857">
    <property type="entry name" value="ACP"/>
    <property type="match status" value="1"/>
</dbReference>
<evidence type="ECO:0000256" key="2">
    <source>
        <dbReference type="ARBA" id="ARBA00022490"/>
    </source>
</evidence>
<gene>
    <name evidence="6" type="ORF">CAL26_14515</name>
</gene>
<dbReference type="HAMAP" id="MF_00710">
    <property type="entry name" value="Malonate_deCO2ase_dsu"/>
    <property type="match status" value="1"/>
</dbReference>
<evidence type="ECO:0000256" key="4">
    <source>
        <dbReference type="NCBIfam" id="TIGR03130"/>
    </source>
</evidence>
<evidence type="ECO:0000256" key="1">
    <source>
        <dbReference type="ARBA" id="ARBA00004496"/>
    </source>
</evidence>
<dbReference type="NCBIfam" id="TIGR03130">
    <property type="entry name" value="malonate_delta"/>
    <property type="match status" value="1"/>
</dbReference>
<feature type="modified residue" description="O-(phosphoribosyl dephospho-coenzyme A)serine" evidence="5">
    <location>
        <position position="25"/>
    </location>
</feature>
<sequence>MERLNLEFSAGAPAASRVLAGIVSSGDLEILLEPNTAGKTEIAITTSVNGMSKIWSAVLARMFDGTSLPASRIEIRDFGATPGVVRMRLEQVFEQLNTRTGSQG</sequence>
<dbReference type="RefSeq" id="WP_094847572.1">
    <property type="nucleotide sequence ID" value="NZ_NEVJ01000003.1"/>
</dbReference>
<accession>A0A261R1K8</accession>
<evidence type="ECO:0000313" key="6">
    <source>
        <dbReference type="EMBL" id="OZI18889.1"/>
    </source>
</evidence>
<name>A0A261R1K8_9BORD</name>
<comment type="PTM">
    <text evidence="5">Covalently binds the prosthetic group of malonate decarboxylase.</text>
</comment>
<dbReference type="AlphaFoldDB" id="A0A261R1K8"/>
<comment type="caution">
    <text evidence="6">The sequence shown here is derived from an EMBL/GenBank/DDBJ whole genome shotgun (WGS) entry which is preliminary data.</text>
</comment>
<dbReference type="Proteomes" id="UP000216857">
    <property type="component" value="Unassembled WGS sequence"/>
</dbReference>